<dbReference type="InterPro" id="IPR045853">
    <property type="entry name" value="Pep_chain_release_fac_I_sf"/>
</dbReference>
<dbReference type="PANTHER" id="PTHR43116:SF3">
    <property type="entry name" value="CLASS I PEPTIDE CHAIN RELEASE FACTOR"/>
    <property type="match status" value="1"/>
</dbReference>
<feature type="domain" description="Prokaryotic-type class I peptide chain release factors" evidence="3">
    <location>
        <begin position="326"/>
        <end position="342"/>
    </location>
</feature>
<dbReference type="Gene3D" id="3.30.70.1660">
    <property type="match status" value="1"/>
</dbReference>
<dbReference type="Pfam" id="PF03462">
    <property type="entry name" value="PCRF"/>
    <property type="match status" value="1"/>
</dbReference>
<keyword evidence="2" id="KW-0648">Protein biosynthesis</keyword>
<dbReference type="Gene3D" id="1.20.58.410">
    <property type="entry name" value="Release factor"/>
    <property type="match status" value="1"/>
</dbReference>
<dbReference type="Pfam" id="PF00472">
    <property type="entry name" value="RF-1"/>
    <property type="match status" value="1"/>
</dbReference>
<dbReference type="FunFam" id="3.30.160.20:FF:000010">
    <property type="entry name" value="Peptide chain release factor 2"/>
    <property type="match status" value="1"/>
</dbReference>
<dbReference type="InterPro" id="IPR004374">
    <property type="entry name" value="PrfB"/>
</dbReference>
<name>A0A8S2ATD6_ARAAE</name>
<evidence type="ECO:0000256" key="2">
    <source>
        <dbReference type="ARBA" id="ARBA00022917"/>
    </source>
</evidence>
<dbReference type="PANTHER" id="PTHR43116">
    <property type="entry name" value="PEPTIDE CHAIN RELEASE FACTOR 2"/>
    <property type="match status" value="1"/>
</dbReference>
<dbReference type="EMBL" id="LR999457">
    <property type="protein sequence ID" value="CAE6200763.1"/>
    <property type="molecule type" value="Genomic_DNA"/>
</dbReference>
<dbReference type="InterPro" id="IPR000352">
    <property type="entry name" value="Pep_chain_release_fac_I"/>
</dbReference>
<evidence type="ECO:0000313" key="4">
    <source>
        <dbReference type="EMBL" id="CAE6200763.1"/>
    </source>
</evidence>
<organism evidence="4 5">
    <name type="scientific">Arabidopsis arenosa</name>
    <name type="common">Sand rock-cress</name>
    <name type="synonym">Cardaminopsis arenosa</name>
    <dbReference type="NCBI Taxonomy" id="38785"/>
    <lineage>
        <taxon>Eukaryota</taxon>
        <taxon>Viridiplantae</taxon>
        <taxon>Streptophyta</taxon>
        <taxon>Embryophyta</taxon>
        <taxon>Tracheophyta</taxon>
        <taxon>Spermatophyta</taxon>
        <taxon>Magnoliopsida</taxon>
        <taxon>eudicotyledons</taxon>
        <taxon>Gunneridae</taxon>
        <taxon>Pentapetalae</taxon>
        <taxon>rosids</taxon>
        <taxon>malvids</taxon>
        <taxon>Brassicales</taxon>
        <taxon>Brassicaceae</taxon>
        <taxon>Camelineae</taxon>
        <taxon>Arabidopsis</taxon>
    </lineage>
</organism>
<reference evidence="4" key="1">
    <citation type="submission" date="2021-01" db="EMBL/GenBank/DDBJ databases">
        <authorList>
            <person name="Bezrukov I."/>
        </authorList>
    </citation>
    <scope>NUCLEOTIDE SEQUENCE</scope>
</reference>
<dbReference type="Proteomes" id="UP000682877">
    <property type="component" value="Chromosome 7"/>
</dbReference>
<sequence>MVLTVLGPLAGRSFAITAKPNLLLLQPTNLPLLRLSLPLSLPHFSSSSSSCRLRSSIVFAAQESNLSVSNENETSEWLMQDFYTLRKDVEIASARVEEIRASAGLEQLEQEIANLESKATDTSFWDDRTKAQETLSALNDLKDRMRLLSEFKTMVEDAETIVKLTEEMDSTDVSLLEEAMGIIKELNKSLDRFELTQLLSGPYDKEGAVVYITAGAGGTDAQDWADMLLRMYMRWGEKQRYKTKVVEMSNGEEAGIKSATLEIEGRYAYGYISGEKGTHRIVRQSPFNSKGLRQTSFSGVEVMPLLPEEAVGIEIPEEDLDISFTRAGGKGGQNVNKVETAVRITHIPTGVAVRCTEERSQLANKTRALIRLKAKLLVIAEEQRATEIKEIRGDAVKAEWGQQIRNYVFHPYKLVKDVRTGHETSDITSVMDGDLDPFIKAYLKHKYTLAMASAHNLEFQLISFNVRLTGVQTLIHVVNMSKDPATFIQGAMPDIIGNTKEEFFASKLEMSTRIAQAQALRLIPLSVQVKLNLSLLEDINDDLEFCFKVAKESIIILPVELELLIDGFSRLKNFAVRDTPRSSHGN</sequence>
<dbReference type="AlphaFoldDB" id="A0A8S2ATD6"/>
<dbReference type="InterPro" id="IPR005139">
    <property type="entry name" value="PCRF"/>
</dbReference>
<gene>
    <name evidence="4" type="ORF">AARE701A_LOCUS19726</name>
</gene>
<accession>A0A8S2ATD6</accession>
<comment type="similarity">
    <text evidence="1">Belongs to the prokaryotic/mitochondrial release factor family.</text>
</comment>
<protein>
    <recommendedName>
        <fullName evidence="3">Prokaryotic-type class I peptide chain release factors domain-containing protein</fullName>
    </recommendedName>
</protein>
<dbReference type="SUPFAM" id="SSF75620">
    <property type="entry name" value="Release factor"/>
    <property type="match status" value="1"/>
</dbReference>
<proteinExistence type="inferred from homology"/>
<dbReference type="SMART" id="SM00937">
    <property type="entry name" value="PCRF"/>
    <property type="match status" value="1"/>
</dbReference>
<dbReference type="NCBIfam" id="TIGR00020">
    <property type="entry name" value="prfB"/>
    <property type="match status" value="1"/>
</dbReference>
<dbReference type="GO" id="GO:0005737">
    <property type="term" value="C:cytoplasm"/>
    <property type="evidence" value="ECO:0007669"/>
    <property type="project" value="InterPro"/>
</dbReference>
<dbReference type="PROSITE" id="PS00745">
    <property type="entry name" value="RF_PROK_I"/>
    <property type="match status" value="1"/>
</dbReference>
<evidence type="ECO:0000313" key="5">
    <source>
        <dbReference type="Proteomes" id="UP000682877"/>
    </source>
</evidence>
<keyword evidence="5" id="KW-1185">Reference proteome</keyword>
<dbReference type="Gene3D" id="3.30.160.20">
    <property type="match status" value="1"/>
</dbReference>
<evidence type="ECO:0000259" key="3">
    <source>
        <dbReference type="PROSITE" id="PS00745"/>
    </source>
</evidence>
<dbReference type="HAMAP" id="MF_00094">
    <property type="entry name" value="Rel_fac_2"/>
    <property type="match status" value="1"/>
</dbReference>
<evidence type="ECO:0000256" key="1">
    <source>
        <dbReference type="ARBA" id="ARBA00010835"/>
    </source>
</evidence>
<dbReference type="GO" id="GO:0016149">
    <property type="term" value="F:translation release factor activity, codon specific"/>
    <property type="evidence" value="ECO:0007669"/>
    <property type="project" value="InterPro"/>
</dbReference>